<proteinExistence type="predicted"/>
<reference evidence="1" key="1">
    <citation type="journal article" date="2014" name="Nat. Commun.">
        <title>The tobacco genome sequence and its comparison with those of tomato and potato.</title>
        <authorList>
            <person name="Sierro N."/>
            <person name="Battey J.N."/>
            <person name="Ouadi S."/>
            <person name="Bakaher N."/>
            <person name="Bovet L."/>
            <person name="Willig A."/>
            <person name="Goepfert S."/>
            <person name="Peitsch M.C."/>
            <person name="Ivanov N.V."/>
        </authorList>
    </citation>
    <scope>NUCLEOTIDE SEQUENCE [LARGE SCALE GENOMIC DNA]</scope>
</reference>
<evidence type="ECO:0000313" key="1">
    <source>
        <dbReference type="Proteomes" id="UP000790787"/>
    </source>
</evidence>
<evidence type="ECO:0000313" key="2">
    <source>
        <dbReference type="RefSeq" id="XP_075102244.1"/>
    </source>
</evidence>
<keyword evidence="1" id="KW-1185">Reference proteome</keyword>
<gene>
    <name evidence="2" type="primary">LOC142177450</name>
</gene>
<accession>A0AC58TYN4</accession>
<dbReference type="RefSeq" id="XP_075102244.1">
    <property type="nucleotide sequence ID" value="XM_075246143.1"/>
</dbReference>
<dbReference type="Proteomes" id="UP000790787">
    <property type="component" value="Chromosome 23"/>
</dbReference>
<protein>
    <submittedName>
        <fullName evidence="2">Uncharacterized protein LOC142177450</fullName>
    </submittedName>
</protein>
<sequence>MVFYILYNLFLVLIAFLMCYVVVLLMAPKEDRKDPAWAYSERVCETNKMAIRCLFCDKISNGGIYRQKAHLIGGDPNVASCPKVPSHVKEDLKAFLHKKRELKTQLIHEQELYNLDDDDETEEGDDASSLPPKSQKRGRMQPMSSSCGSTGKTKGPMDCYFSQKSGDKEGKGGNPQIDAKTILRDRAITMFARWMYDAGLPFNCVNYTDTFSAFIEAIGQYGPGMKPPTYHEVRGPYLKKEVAEVNKIVEEHKVEWNKFGCSIMMDKWTARNGKMIINILVNSPKGSLFLESVDASDSSTDSTKMYSLFKSTIDSIGAENVVQVVTDNASENVKAGNLMSAGYPHIYWTPCAAHSINLIFGDIFKERPFSSIFNQAIRVYSYIVQRPLLLNMMKRFTKQRSLVKPAKTRFATAFLTLHRMYEQKSNLKKLFISDEYTNSAYGREARGRESADIILSPSFWNNVVHALKIGGPLVKVLRLVDGEQRPPMGYLYEAMDRANEAIQVSFSDQRKYKRVFEIIDKRWDSKLHSPLHAAGLVLNPELFYDNEERILGDEPLWNGYYECIEKLIPEESVQDKITEQFSIYRNAEQLFGKNMAIRQRKTKSPGERVLICCFIVNKLFLYPYYVLKICSTSTVEWWKQYGHSTPDLQKFSIKVLSLTCSSSGCERNWSVFEHIHTKKRNKLTLKRLNDLVFIKYNRTLRRRYNARNVIDPISLDSIDDANEWLTGVPEDHADEEVFEETSDFTWGDVAEARGIGERIYGLRGSTSTSSSQRKGKEAATLSLVDEEEEVEEDDEQYNNDSGIQEFDNLVEE</sequence>
<organism evidence="1 2">
    <name type="scientific">Nicotiana tabacum</name>
    <name type="common">Common tobacco</name>
    <dbReference type="NCBI Taxonomy" id="4097"/>
    <lineage>
        <taxon>Eukaryota</taxon>
        <taxon>Viridiplantae</taxon>
        <taxon>Streptophyta</taxon>
        <taxon>Embryophyta</taxon>
        <taxon>Tracheophyta</taxon>
        <taxon>Spermatophyta</taxon>
        <taxon>Magnoliopsida</taxon>
        <taxon>eudicotyledons</taxon>
        <taxon>Gunneridae</taxon>
        <taxon>Pentapetalae</taxon>
        <taxon>asterids</taxon>
        <taxon>lamiids</taxon>
        <taxon>Solanales</taxon>
        <taxon>Solanaceae</taxon>
        <taxon>Nicotianoideae</taxon>
        <taxon>Nicotianeae</taxon>
        <taxon>Nicotiana</taxon>
    </lineage>
</organism>
<reference evidence="2" key="2">
    <citation type="submission" date="2025-08" db="UniProtKB">
        <authorList>
            <consortium name="RefSeq"/>
        </authorList>
    </citation>
    <scope>IDENTIFICATION</scope>
    <source>
        <tissue evidence="2">Leaf</tissue>
    </source>
</reference>
<name>A0AC58TYN4_TOBAC</name>